<name>A0A1D8IRS0_9GAMM</name>
<dbReference type="PANTHER" id="PTHR30595">
    <property type="entry name" value="GLPR-RELATED TRANSCRIPTIONAL REPRESSOR"/>
    <property type="match status" value="1"/>
</dbReference>
<dbReference type="Proteomes" id="UP000095401">
    <property type="component" value="Chromosome"/>
</dbReference>
<dbReference type="Gene3D" id="3.30.950.30">
    <property type="entry name" value="Schlafen, AAA domain"/>
    <property type="match status" value="1"/>
</dbReference>
<feature type="domain" description="Schlafen AlbA-2" evidence="1">
    <location>
        <begin position="263"/>
        <end position="401"/>
    </location>
</feature>
<dbReference type="PANTHER" id="PTHR30595:SF6">
    <property type="entry name" value="SCHLAFEN ALBA-2 DOMAIN-CONTAINING PROTEIN"/>
    <property type="match status" value="1"/>
</dbReference>
<evidence type="ECO:0000259" key="1">
    <source>
        <dbReference type="Pfam" id="PF04326"/>
    </source>
</evidence>
<dbReference type="EMBL" id="CP017415">
    <property type="protein sequence ID" value="AOU99192.1"/>
    <property type="molecule type" value="Genomic_DNA"/>
</dbReference>
<dbReference type="AlphaFoldDB" id="A0A1D8IRS0"/>
<keyword evidence="3" id="KW-1185">Reference proteome</keyword>
<gene>
    <name evidence="2" type="ORF">BI364_15735</name>
</gene>
<evidence type="ECO:0000313" key="3">
    <source>
        <dbReference type="Proteomes" id="UP000095401"/>
    </source>
</evidence>
<dbReference type="InterPro" id="IPR007421">
    <property type="entry name" value="Schlafen_AlbA_2_dom"/>
</dbReference>
<organism evidence="2 3">
    <name type="scientific">Acidihalobacter yilgarnensis</name>
    <dbReference type="NCBI Taxonomy" id="2819280"/>
    <lineage>
        <taxon>Bacteria</taxon>
        <taxon>Pseudomonadati</taxon>
        <taxon>Pseudomonadota</taxon>
        <taxon>Gammaproteobacteria</taxon>
        <taxon>Chromatiales</taxon>
        <taxon>Ectothiorhodospiraceae</taxon>
        <taxon>Acidihalobacter</taxon>
    </lineage>
</organism>
<protein>
    <recommendedName>
        <fullName evidence="1">Schlafen AlbA-2 domain-containing protein</fullName>
    </recommendedName>
</protein>
<dbReference type="KEGG" id="aprs:BI364_15735"/>
<dbReference type="InterPro" id="IPR038461">
    <property type="entry name" value="Schlafen_AlbA_2_dom_sf"/>
</dbReference>
<evidence type="ECO:0000313" key="2">
    <source>
        <dbReference type="EMBL" id="AOU99192.1"/>
    </source>
</evidence>
<sequence length="424" mass="48209">MVLVLIEEKWVFLVGAITPLESPKNGEATAHYYGNAILREDYLDTNEVRCFYEELGQRFFMLEDKKVIFELSSNQGGYTHYFRNNNYMKRSGDVYETNVNNRNILPSEPLINSDSPFFPDVYEAAAYWLDISVYNRSSDSRNWSLMLILPECRAGLFDVRKFGEELSLKVEQDPSHPELVIKCIYWSGGKIHHLEPTIIGGACSLNFPSGTGRVELALIRERNELIDLIRIENFEAGIGEFDHVNLGHASLSRKVGEARMLGEGPRLEFKPFISPKDAYKYTELLETVAAFSNSAGGSAYIGIRDDGALSGINDPSEGESRFFGSYYKCSLDKESCCKYSDDIKRLINDKLVNHAEEITYEFANIAEVYILIIDVPESTNKPVHIKDQRDIFVRRGANNIRLYPHEYGSYICDHGRPASELSMF</sequence>
<proteinExistence type="predicted"/>
<dbReference type="Pfam" id="PF04326">
    <property type="entry name" value="SLFN_AlbA_2"/>
    <property type="match status" value="1"/>
</dbReference>
<accession>A0A1D8IRS0</accession>
<reference evidence="3" key="1">
    <citation type="submission" date="2016-09" db="EMBL/GenBank/DDBJ databases">
        <title>Acidihalobacter prosperus F5.</title>
        <authorList>
            <person name="Khaleque H.N."/>
            <person name="Ramsay J.P."/>
            <person name="Kaksonen A.H."/>
            <person name="Boxall N.J."/>
            <person name="Watkin E.L.J."/>
        </authorList>
    </citation>
    <scope>NUCLEOTIDE SEQUENCE [LARGE SCALE GENOMIC DNA]</scope>
    <source>
        <strain evidence="3">F5</strain>
    </source>
</reference>